<feature type="signal peptide" evidence="1">
    <location>
        <begin position="1"/>
        <end position="23"/>
    </location>
</feature>
<dbReference type="EMBL" id="HBIZ01011389">
    <property type="protein sequence ID" value="CAE0754197.1"/>
    <property type="molecule type" value="Transcribed_RNA"/>
</dbReference>
<proteinExistence type="predicted"/>
<sequence>MDRHRGMMIVPAAVLLLSAGTSAFQLIAAPFARCNGRLARPDLCSTPACSRTALIGLQENVGPAIKSDETYGIMMKTLLETEKPIAQEIAANYGLIDYAFLQQLEARLKLDREDERERLATIRDAVSAEMRKRMEVATETLRSILSSPTPVVMEGKMAGLARQGKVDDALLQLLEANLQQAKAAGEAGKGAVMALSKLQSRVQEELDKKLSPPAALLRKLLRTDSRPARLQILKEKMQVKPKSNIVVSSSLEVKAPSKEDMEENKPEVDPRDLSRAIAELKQRFGNVDEMYDTGFVKKVETITAEAEEMALELAGGREVTAREQQDMMWQSGSVSVWDLEQIEEQAREQNGYAVWEPEGQELIQKDVEQRMKGLNKEQQ</sequence>
<name>A0A7S4B5Z4_CHRCT</name>
<evidence type="ECO:0000313" key="2">
    <source>
        <dbReference type="EMBL" id="CAE0754197.1"/>
    </source>
</evidence>
<gene>
    <name evidence="2" type="ORF">PCAR00345_LOCUS6784</name>
</gene>
<feature type="chain" id="PRO_5031413781" evidence="1">
    <location>
        <begin position="24"/>
        <end position="379"/>
    </location>
</feature>
<reference evidence="2" key="1">
    <citation type="submission" date="2021-01" db="EMBL/GenBank/DDBJ databases">
        <authorList>
            <person name="Corre E."/>
            <person name="Pelletier E."/>
            <person name="Niang G."/>
            <person name="Scheremetjew M."/>
            <person name="Finn R."/>
            <person name="Kale V."/>
            <person name="Holt S."/>
            <person name="Cochrane G."/>
            <person name="Meng A."/>
            <person name="Brown T."/>
            <person name="Cohen L."/>
        </authorList>
    </citation>
    <scope>NUCLEOTIDE SEQUENCE</scope>
    <source>
        <strain evidence="2">CCMP645</strain>
    </source>
</reference>
<accession>A0A7S4B5Z4</accession>
<organism evidence="2">
    <name type="scientific">Chrysotila carterae</name>
    <name type="common">Marine alga</name>
    <name type="synonym">Syracosphaera carterae</name>
    <dbReference type="NCBI Taxonomy" id="13221"/>
    <lineage>
        <taxon>Eukaryota</taxon>
        <taxon>Haptista</taxon>
        <taxon>Haptophyta</taxon>
        <taxon>Prymnesiophyceae</taxon>
        <taxon>Isochrysidales</taxon>
        <taxon>Isochrysidaceae</taxon>
        <taxon>Chrysotila</taxon>
    </lineage>
</organism>
<keyword evidence="1" id="KW-0732">Signal</keyword>
<evidence type="ECO:0000256" key="1">
    <source>
        <dbReference type="SAM" id="SignalP"/>
    </source>
</evidence>
<protein>
    <submittedName>
        <fullName evidence="2">Uncharacterized protein</fullName>
    </submittedName>
</protein>
<dbReference type="AlphaFoldDB" id="A0A7S4B5Z4"/>